<dbReference type="InterPro" id="IPR049730">
    <property type="entry name" value="SNF2/RAD54-like_C"/>
</dbReference>
<dbReference type="Proteomes" id="UP000028545">
    <property type="component" value="Unassembled WGS sequence"/>
</dbReference>
<dbReference type="GO" id="GO:0006974">
    <property type="term" value="P:DNA damage response"/>
    <property type="evidence" value="ECO:0007669"/>
    <property type="project" value="TreeGrafter"/>
</dbReference>
<dbReference type="Pfam" id="PF00176">
    <property type="entry name" value="SNF2-rel_dom"/>
    <property type="match status" value="1"/>
</dbReference>
<evidence type="ECO:0000259" key="11">
    <source>
        <dbReference type="PROSITE" id="PS51194"/>
    </source>
</evidence>
<dbReference type="OrthoDB" id="5330228at2759"/>
<evidence type="ECO:0000259" key="9">
    <source>
        <dbReference type="PROSITE" id="PS50089"/>
    </source>
</evidence>
<dbReference type="GO" id="GO:0061630">
    <property type="term" value="F:ubiquitin protein ligase activity"/>
    <property type="evidence" value="ECO:0007669"/>
    <property type="project" value="TreeGrafter"/>
</dbReference>
<dbReference type="InterPro" id="IPR059033">
    <property type="entry name" value="C144_05_dom"/>
</dbReference>
<dbReference type="PROSITE" id="PS00518">
    <property type="entry name" value="ZF_RING_1"/>
    <property type="match status" value="1"/>
</dbReference>
<sequence length="1432" mass="163043">MIDSFPIGLIDHLNSLPLEADRDDRPSKKPRLDIPAVEPLVIGRGDLTVSRKQPDAEDANLDNFSRFNVGEYLTVSLFPESRYPKDVVFLGLASRPRSPAGFLDAGLALSSSSIGPQVTTIIRAAGNNGLKRCQEAGFSSVINIIVSRCDDVLDIHFSFELHWQPRSQYHDQLGHQSYQLIRNVINTFFPPDGESSTDSEEWSPLDFYEAAYVPSKDDPISDSITIPGMTSTLYPFQRRTLQWLLRREGIEWIKTGDDASGIVQEIDEESPGCLPLSFREVHDLKGTPCYLSKVFHLISTDLAQFRASEQLLKGGILAEEMGLGKTLEMIGLILLHPRPEGGPEPNFLDPNNVSPINATLIVTPASLRRQWMDELSRHAPHLRVMHYSGCKTKTREEEVDLICELSEQDIVITTYSVLATELNYVLEPPARAMRHERKYYRTKSPLMQLLWWRVCLDEAQMIESGVSRAAEVAKLIPRVNAWGITGTPVKNAVQDLRGLLIFLRYEPFNFLTESWKDLTTRYKPIFRQLFNTLALRHTKAMVRDEIRLPRQNRYVITMPFAAVEEQHYQSMFKKMIEECHLDTQGTPLVPEWKSEDYHEKMSSWLNRLRQAALHPEVLIRRLYGGTKNRPMRTVDEVLDAMIEQNEKTILSEQRSYLMSMLTRGQLLENGPRVKEALAIWEKVRDEIGLMVDEAQKKLDNAVREATNGRVSVDGADGYELENESYSQEHQSNISELRRRLRSVLEVQHRAVFFCADAYFQIKENKDFTQPDSEEYKRLQRLEDEGYEQAKSIRRKILTESYRKTEALRNRLSNRASDQSFTTIPELVVKSERGLESRPLLEQLEELYEMLNRQADQLDEWREEVIQILLQPLVDEESEGPAEQTGEEFADSTKLQDKLVAYVSVLRAAIADRQDAITGQTNERVRHEMQMETANALDGTVSHGPLFLQLREIRDRLKPDPAVASMRGIISALRQVKNRYFKDDANERQAMEAKIVNLHMQAIQKDSMAQTKVATSLESELELFTSTMNARVEYYRQLQAVSDSVIPYEGEKDEETMRKMRAAEEKLQQKLAAAESKHRYLINLKETGSKSSEPRICVICQTPFVAGVLTICGHQFCKECMMLWFRAHRNCPVCKQHLKPSNLHDIVLKPQQLRIHAEDLGGRSGEAGSSNSGSGSSRHGGQPSQSVIYTQFSPEKLDAIRNIDLDGPSFTTKVDNLVRHLLWLRQVDPGSKSIIYSSFSYFLIILENAFKQHRIGYTSITKPNGIKTFKEDPSIEAFVLYARSHSSGLNLVNANHVFLCEPLLNTALELQAIARIDRIGQQQETTVWLYLIDGTVEESIYNLSLRRRIEHLGRVTKGKSQETTAEQLDMANALEMEQAPQLSRLIRKDGIGGEVIDKRDVWQCLFGQNPEPSQSGPSTQGVWSSTSGEVEES</sequence>
<dbReference type="CDD" id="cd18793">
    <property type="entry name" value="SF2_C_SNF"/>
    <property type="match status" value="1"/>
</dbReference>
<dbReference type="GeneID" id="27728773"/>
<feature type="compositionally biased region" description="Polar residues" evidence="8">
    <location>
        <begin position="1409"/>
        <end position="1432"/>
    </location>
</feature>
<dbReference type="GO" id="GO:0016787">
    <property type="term" value="F:hydrolase activity"/>
    <property type="evidence" value="ECO:0007669"/>
    <property type="project" value="UniProtKB-KW"/>
</dbReference>
<evidence type="ECO:0000256" key="3">
    <source>
        <dbReference type="ARBA" id="ARBA00022771"/>
    </source>
</evidence>
<keyword evidence="4" id="KW-0378">Hydrolase</keyword>
<dbReference type="HOGENOM" id="CLU_001592_2_0_1"/>
<dbReference type="PROSITE" id="PS51194">
    <property type="entry name" value="HELICASE_CTER"/>
    <property type="match status" value="1"/>
</dbReference>
<dbReference type="GO" id="GO:0005634">
    <property type="term" value="C:nucleus"/>
    <property type="evidence" value="ECO:0007669"/>
    <property type="project" value="TreeGrafter"/>
</dbReference>
<dbReference type="VEuPathDB" id="FungiDB:SAPIO_CDS9701"/>
<dbReference type="Pfam" id="PF13639">
    <property type="entry name" value="zf-RING_2"/>
    <property type="match status" value="1"/>
</dbReference>
<dbReference type="SMART" id="SM00184">
    <property type="entry name" value="RING"/>
    <property type="match status" value="1"/>
</dbReference>
<evidence type="ECO:0000256" key="7">
    <source>
        <dbReference type="PROSITE-ProRule" id="PRU00175"/>
    </source>
</evidence>
<evidence type="ECO:0000259" key="10">
    <source>
        <dbReference type="PROSITE" id="PS51192"/>
    </source>
</evidence>
<dbReference type="GO" id="GO:0008270">
    <property type="term" value="F:zinc ion binding"/>
    <property type="evidence" value="ECO:0007669"/>
    <property type="project" value="UniProtKB-KW"/>
</dbReference>
<evidence type="ECO:0000256" key="1">
    <source>
        <dbReference type="ARBA" id="ARBA00022723"/>
    </source>
</evidence>
<dbReference type="Gene3D" id="3.40.50.10810">
    <property type="entry name" value="Tandem AAA-ATPase domain"/>
    <property type="match status" value="1"/>
</dbReference>
<dbReference type="InterPro" id="IPR038718">
    <property type="entry name" value="SNF2-like_sf"/>
</dbReference>
<dbReference type="GO" id="GO:0005524">
    <property type="term" value="F:ATP binding"/>
    <property type="evidence" value="ECO:0007669"/>
    <property type="project" value="InterPro"/>
</dbReference>
<dbReference type="InterPro" id="IPR052583">
    <property type="entry name" value="ATP-helicase/E3_Ub-Ligase"/>
</dbReference>
<evidence type="ECO:0000256" key="2">
    <source>
        <dbReference type="ARBA" id="ARBA00022741"/>
    </source>
</evidence>
<dbReference type="RefSeq" id="XP_016639542.1">
    <property type="nucleotide sequence ID" value="XM_016791032.1"/>
</dbReference>
<dbReference type="EMBL" id="JOWA01000143">
    <property type="protein sequence ID" value="KEZ39743.1"/>
    <property type="molecule type" value="Genomic_DNA"/>
</dbReference>
<dbReference type="InterPro" id="IPR027417">
    <property type="entry name" value="P-loop_NTPase"/>
</dbReference>
<dbReference type="SUPFAM" id="SSF57850">
    <property type="entry name" value="RING/U-box"/>
    <property type="match status" value="1"/>
</dbReference>
<keyword evidence="5" id="KW-0862">Zinc</keyword>
<keyword evidence="2" id="KW-0547">Nucleotide-binding</keyword>
<evidence type="ECO:0000313" key="12">
    <source>
        <dbReference type="EMBL" id="KEZ39743.1"/>
    </source>
</evidence>
<proteinExistence type="predicted"/>
<evidence type="ECO:0000256" key="4">
    <source>
        <dbReference type="ARBA" id="ARBA00022801"/>
    </source>
</evidence>
<comment type="caution">
    <text evidence="12">The sequence shown here is derived from an EMBL/GenBank/DDBJ whole genome shotgun (WGS) entry which is preliminary data.</text>
</comment>
<dbReference type="PANTHER" id="PTHR45865:SF1">
    <property type="entry name" value="E3 UBIQUITIN-PROTEIN LIGASE SHPRH"/>
    <property type="match status" value="1"/>
</dbReference>
<dbReference type="InterPro" id="IPR013083">
    <property type="entry name" value="Znf_RING/FYVE/PHD"/>
</dbReference>
<dbReference type="PROSITE" id="PS50089">
    <property type="entry name" value="ZF_RING_2"/>
    <property type="match status" value="1"/>
</dbReference>
<name>A0A084FXD1_PSEDA</name>
<accession>A0A084FXD1</accession>
<keyword evidence="1" id="KW-0479">Metal-binding</keyword>
<dbReference type="SMART" id="SM00487">
    <property type="entry name" value="DEXDc"/>
    <property type="match status" value="1"/>
</dbReference>
<dbReference type="InterPro" id="IPR017907">
    <property type="entry name" value="Znf_RING_CS"/>
</dbReference>
<dbReference type="GO" id="GO:0000209">
    <property type="term" value="P:protein polyubiquitination"/>
    <property type="evidence" value="ECO:0007669"/>
    <property type="project" value="TreeGrafter"/>
</dbReference>
<dbReference type="GO" id="GO:0004386">
    <property type="term" value="F:helicase activity"/>
    <property type="evidence" value="ECO:0007669"/>
    <property type="project" value="UniProtKB-KW"/>
</dbReference>
<keyword evidence="13" id="KW-1185">Reference proteome</keyword>
<dbReference type="InterPro" id="IPR014001">
    <property type="entry name" value="Helicase_ATP-bd"/>
</dbReference>
<dbReference type="CDD" id="cd18070">
    <property type="entry name" value="DEXQc_SHPRH"/>
    <property type="match status" value="1"/>
</dbReference>
<dbReference type="KEGG" id="sapo:SAPIO_CDS9701"/>
<feature type="region of interest" description="Disordered" evidence="8">
    <location>
        <begin position="1160"/>
        <end position="1184"/>
    </location>
</feature>
<keyword evidence="3 7" id="KW-0863">Zinc-finger</keyword>
<feature type="region of interest" description="Disordered" evidence="8">
    <location>
        <begin position="1405"/>
        <end position="1432"/>
    </location>
</feature>
<organism evidence="12 13">
    <name type="scientific">Pseudallescheria apiosperma</name>
    <name type="common">Scedosporium apiospermum</name>
    <dbReference type="NCBI Taxonomy" id="563466"/>
    <lineage>
        <taxon>Eukaryota</taxon>
        <taxon>Fungi</taxon>
        <taxon>Dikarya</taxon>
        <taxon>Ascomycota</taxon>
        <taxon>Pezizomycotina</taxon>
        <taxon>Sordariomycetes</taxon>
        <taxon>Hypocreomycetidae</taxon>
        <taxon>Microascales</taxon>
        <taxon>Microascaceae</taxon>
        <taxon>Scedosporium</taxon>
    </lineage>
</organism>
<evidence type="ECO:0000313" key="13">
    <source>
        <dbReference type="Proteomes" id="UP000028545"/>
    </source>
</evidence>
<evidence type="ECO:0000256" key="5">
    <source>
        <dbReference type="ARBA" id="ARBA00022833"/>
    </source>
</evidence>
<dbReference type="PROSITE" id="PS51192">
    <property type="entry name" value="HELICASE_ATP_BIND_1"/>
    <property type="match status" value="1"/>
</dbReference>
<dbReference type="InterPro" id="IPR000330">
    <property type="entry name" value="SNF2_N"/>
</dbReference>
<dbReference type="Gene3D" id="3.30.40.10">
    <property type="entry name" value="Zinc/RING finger domain, C3HC4 (zinc finger)"/>
    <property type="match status" value="1"/>
</dbReference>
<dbReference type="Pfam" id="PF26021">
    <property type="entry name" value="Ferritin_C144_05"/>
    <property type="match status" value="1"/>
</dbReference>
<reference evidence="12 13" key="1">
    <citation type="journal article" date="2014" name="Genome Announc.">
        <title>Draft genome sequence of the pathogenic fungus Scedosporium apiospermum.</title>
        <authorList>
            <person name="Vandeputte P."/>
            <person name="Ghamrawi S."/>
            <person name="Rechenmann M."/>
            <person name="Iltis A."/>
            <person name="Giraud S."/>
            <person name="Fleury M."/>
            <person name="Thornton C."/>
            <person name="Delhaes L."/>
            <person name="Meyer W."/>
            <person name="Papon N."/>
            <person name="Bouchara J.P."/>
        </authorList>
    </citation>
    <scope>NUCLEOTIDE SEQUENCE [LARGE SCALE GENOMIC DNA]</scope>
    <source>
        <strain evidence="12 13">IHEM 14462</strain>
    </source>
</reference>
<dbReference type="OMA" id="KAVFFCA"/>
<feature type="domain" description="Helicase C-terminal" evidence="11">
    <location>
        <begin position="1215"/>
        <end position="1370"/>
    </location>
</feature>
<keyword evidence="12" id="KW-0347">Helicase</keyword>
<feature type="domain" description="RING-type" evidence="9">
    <location>
        <begin position="1096"/>
        <end position="1134"/>
    </location>
</feature>
<protein>
    <submittedName>
        <fullName evidence="12">Putative SNF2 family helicase/ATPase</fullName>
    </submittedName>
</protein>
<dbReference type="InterPro" id="IPR001650">
    <property type="entry name" value="Helicase_C-like"/>
</dbReference>
<dbReference type="InterPro" id="IPR001841">
    <property type="entry name" value="Znf_RING"/>
</dbReference>
<gene>
    <name evidence="12" type="ORF">SAPIO_CDS9701</name>
</gene>
<dbReference type="SUPFAM" id="SSF52540">
    <property type="entry name" value="P-loop containing nucleoside triphosphate hydrolases"/>
    <property type="match status" value="2"/>
</dbReference>
<feature type="compositionally biased region" description="Low complexity" evidence="8">
    <location>
        <begin position="1165"/>
        <end position="1184"/>
    </location>
</feature>
<evidence type="ECO:0000256" key="8">
    <source>
        <dbReference type="SAM" id="MobiDB-lite"/>
    </source>
</evidence>
<evidence type="ECO:0000256" key="6">
    <source>
        <dbReference type="ARBA" id="ARBA00022840"/>
    </source>
</evidence>
<dbReference type="Gene3D" id="3.40.50.300">
    <property type="entry name" value="P-loop containing nucleotide triphosphate hydrolases"/>
    <property type="match status" value="1"/>
</dbReference>
<feature type="domain" description="Helicase ATP-binding" evidence="10">
    <location>
        <begin position="306"/>
        <end position="506"/>
    </location>
</feature>
<keyword evidence="6" id="KW-0067">ATP-binding</keyword>
<dbReference type="PANTHER" id="PTHR45865">
    <property type="entry name" value="E3 UBIQUITIN-PROTEIN LIGASE SHPRH FAMILY MEMBER"/>
    <property type="match status" value="1"/>
</dbReference>